<proteinExistence type="predicted"/>
<dbReference type="STRING" id="335543.Sfum_3108"/>
<dbReference type="OrthoDB" id="10001482at2"/>
<dbReference type="KEGG" id="sfu:Sfum_3108"/>
<keyword evidence="2" id="KW-1185">Reference proteome</keyword>
<dbReference type="Proteomes" id="UP000001784">
    <property type="component" value="Chromosome"/>
</dbReference>
<gene>
    <name evidence="1" type="ordered locus">Sfum_3108</name>
</gene>
<accession>A0LMX9</accession>
<protein>
    <submittedName>
        <fullName evidence="1">Uncharacterized protein</fullName>
    </submittedName>
</protein>
<dbReference type="RefSeq" id="WP_011699906.1">
    <property type="nucleotide sequence ID" value="NC_008554.1"/>
</dbReference>
<dbReference type="InParanoid" id="A0LMX9"/>
<reference evidence="1 2" key="1">
    <citation type="submission" date="2006-10" db="EMBL/GenBank/DDBJ databases">
        <title>Complete sequence of Syntrophobacter fumaroxidans MPOB.</title>
        <authorList>
            <consortium name="US DOE Joint Genome Institute"/>
            <person name="Copeland A."/>
            <person name="Lucas S."/>
            <person name="Lapidus A."/>
            <person name="Barry K."/>
            <person name="Detter J.C."/>
            <person name="Glavina del Rio T."/>
            <person name="Hammon N."/>
            <person name="Israni S."/>
            <person name="Pitluck S."/>
            <person name="Goltsman E.G."/>
            <person name="Martinez M."/>
            <person name="Schmutz J."/>
            <person name="Larimer F."/>
            <person name="Land M."/>
            <person name="Hauser L."/>
            <person name="Kyrpides N."/>
            <person name="Kim E."/>
            <person name="Boone D.R."/>
            <person name="Brockman F."/>
            <person name="Culley D."/>
            <person name="Ferry J."/>
            <person name="Gunsalus R."/>
            <person name="McInerney M.J."/>
            <person name="Morrison M."/>
            <person name="Plugge C."/>
            <person name="Rohlin L."/>
            <person name="Scholten J."/>
            <person name="Sieber J."/>
            <person name="Stams A.J.M."/>
            <person name="Worm P."/>
            <person name="Henstra A.M."/>
            <person name="Richardson P."/>
        </authorList>
    </citation>
    <scope>NUCLEOTIDE SEQUENCE [LARGE SCALE GENOMIC DNA]</scope>
    <source>
        <strain evidence="2">DSM 10017 / MPOB</strain>
    </source>
</reference>
<name>A0LMX9_SYNFM</name>
<evidence type="ECO:0000313" key="1">
    <source>
        <dbReference type="EMBL" id="ABK18781.1"/>
    </source>
</evidence>
<dbReference type="AlphaFoldDB" id="A0LMX9"/>
<sequence>MNGETLFDKFPEAVFRSLWEQMLLGTLPSELVSEVLAPLLSDYERVRLVLPSEVRCDCESILRVYPEIAAAHGIEPPPALPEVLGSLWTRIRRRKSGGPEVSPGVAADLAAQSQTPLPVAEDPLSAEGLIRPEGGRPVLIRIAYEPERQRLCFEAPSSSGRVALHLGGRFVLTLRPRVPACLSVDRFLESARDPETGEVELELFEEEAERM</sequence>
<dbReference type="HOGENOM" id="CLU_1304365_0_0_7"/>
<evidence type="ECO:0000313" key="2">
    <source>
        <dbReference type="Proteomes" id="UP000001784"/>
    </source>
</evidence>
<organism evidence="1 2">
    <name type="scientific">Syntrophobacter fumaroxidans (strain DSM 10017 / MPOB)</name>
    <dbReference type="NCBI Taxonomy" id="335543"/>
    <lineage>
        <taxon>Bacteria</taxon>
        <taxon>Pseudomonadati</taxon>
        <taxon>Thermodesulfobacteriota</taxon>
        <taxon>Syntrophobacteria</taxon>
        <taxon>Syntrophobacterales</taxon>
        <taxon>Syntrophobacteraceae</taxon>
        <taxon>Syntrophobacter</taxon>
    </lineage>
</organism>
<dbReference type="EMBL" id="CP000478">
    <property type="protein sequence ID" value="ABK18781.1"/>
    <property type="molecule type" value="Genomic_DNA"/>
</dbReference>